<dbReference type="Proteomes" id="UP000186601">
    <property type="component" value="Unassembled WGS sequence"/>
</dbReference>
<gene>
    <name evidence="1" type="ORF">PHLCEN_2v11842</name>
</gene>
<protein>
    <submittedName>
        <fullName evidence="1">Uncharacterized protein</fullName>
    </submittedName>
</protein>
<comment type="caution">
    <text evidence="1">The sequence shown here is derived from an EMBL/GenBank/DDBJ whole genome shotgun (WGS) entry which is preliminary data.</text>
</comment>
<dbReference type="EMBL" id="MLYV02001198">
    <property type="protein sequence ID" value="PSR72250.1"/>
    <property type="molecule type" value="Genomic_DNA"/>
</dbReference>
<organism evidence="1 2">
    <name type="scientific">Hermanssonia centrifuga</name>
    <dbReference type="NCBI Taxonomy" id="98765"/>
    <lineage>
        <taxon>Eukaryota</taxon>
        <taxon>Fungi</taxon>
        <taxon>Dikarya</taxon>
        <taxon>Basidiomycota</taxon>
        <taxon>Agaricomycotina</taxon>
        <taxon>Agaricomycetes</taxon>
        <taxon>Polyporales</taxon>
        <taxon>Meruliaceae</taxon>
        <taxon>Hermanssonia</taxon>
    </lineage>
</organism>
<reference evidence="1 2" key="1">
    <citation type="submission" date="2018-02" db="EMBL/GenBank/DDBJ databases">
        <title>Genome sequence of the basidiomycete white-rot fungus Phlebia centrifuga.</title>
        <authorList>
            <person name="Granchi Z."/>
            <person name="Peng M."/>
            <person name="de Vries R.P."/>
            <person name="Hilden K."/>
            <person name="Makela M.R."/>
            <person name="Grigoriev I."/>
            <person name="Riley R."/>
        </authorList>
    </citation>
    <scope>NUCLEOTIDE SEQUENCE [LARGE SCALE GENOMIC DNA]</scope>
    <source>
        <strain evidence="1 2">FBCC195</strain>
    </source>
</reference>
<sequence>MYNTVSRVEGELLKRARSDGPIECDDEYWFHPDPAPAFKQTARKPSKVAFFTCLIRLN</sequence>
<dbReference type="OrthoDB" id="2973233at2759"/>
<keyword evidence="2" id="KW-1185">Reference proteome</keyword>
<dbReference type="AlphaFoldDB" id="A0A2R6NIQ3"/>
<evidence type="ECO:0000313" key="1">
    <source>
        <dbReference type="EMBL" id="PSR72250.1"/>
    </source>
</evidence>
<accession>A0A2R6NIQ3</accession>
<proteinExistence type="predicted"/>
<name>A0A2R6NIQ3_9APHY</name>
<evidence type="ECO:0000313" key="2">
    <source>
        <dbReference type="Proteomes" id="UP000186601"/>
    </source>
</evidence>